<name>A0A511N279_DEIC1</name>
<gene>
    <name evidence="1" type="ORF">DC3_25990</name>
</gene>
<proteinExistence type="predicted"/>
<dbReference type="EMBL" id="BJXB01000010">
    <property type="protein sequence ID" value="GEM46964.1"/>
    <property type="molecule type" value="Genomic_DNA"/>
</dbReference>
<dbReference type="Proteomes" id="UP000321306">
    <property type="component" value="Unassembled WGS sequence"/>
</dbReference>
<keyword evidence="2" id="KW-1185">Reference proteome</keyword>
<evidence type="ECO:0000313" key="1">
    <source>
        <dbReference type="EMBL" id="GEM46964.1"/>
    </source>
</evidence>
<protein>
    <recommendedName>
        <fullName evidence="3">HTH cro/C1-type domain-containing protein</fullName>
    </recommendedName>
</protein>
<dbReference type="Gene3D" id="1.10.260.40">
    <property type="entry name" value="lambda repressor-like DNA-binding domains"/>
    <property type="match status" value="1"/>
</dbReference>
<sequence length="68" mass="7493">MKEQQAKQDFMAWLKSQIPDTAEMHAIAQEESERIGLALALKKSIDAEGHNQKALAEQMGVAQAVISK</sequence>
<evidence type="ECO:0000313" key="2">
    <source>
        <dbReference type="Proteomes" id="UP000321306"/>
    </source>
</evidence>
<organism evidence="1 2">
    <name type="scientific">Deinococcus cellulosilyticus (strain DSM 18568 / NBRC 106333 / KACC 11606 / 5516J-15)</name>
    <dbReference type="NCBI Taxonomy" id="1223518"/>
    <lineage>
        <taxon>Bacteria</taxon>
        <taxon>Thermotogati</taxon>
        <taxon>Deinococcota</taxon>
        <taxon>Deinococci</taxon>
        <taxon>Deinococcales</taxon>
        <taxon>Deinococcaceae</taxon>
        <taxon>Deinococcus</taxon>
    </lineage>
</organism>
<dbReference type="GO" id="GO:0003677">
    <property type="term" value="F:DNA binding"/>
    <property type="evidence" value="ECO:0007669"/>
    <property type="project" value="InterPro"/>
</dbReference>
<comment type="caution">
    <text evidence="1">The sequence shown here is derived from an EMBL/GenBank/DDBJ whole genome shotgun (WGS) entry which is preliminary data.</text>
</comment>
<evidence type="ECO:0008006" key="3">
    <source>
        <dbReference type="Google" id="ProtNLM"/>
    </source>
</evidence>
<dbReference type="RefSeq" id="WP_146884834.1">
    <property type="nucleotide sequence ID" value="NZ_BJXB01000010.1"/>
</dbReference>
<dbReference type="SUPFAM" id="SSF47413">
    <property type="entry name" value="lambda repressor-like DNA-binding domains"/>
    <property type="match status" value="1"/>
</dbReference>
<reference evidence="1 2" key="1">
    <citation type="submission" date="2019-07" db="EMBL/GenBank/DDBJ databases">
        <title>Whole genome shotgun sequence of Deinococcus cellulosilyticus NBRC 106333.</title>
        <authorList>
            <person name="Hosoyama A."/>
            <person name="Uohara A."/>
            <person name="Ohji S."/>
            <person name="Ichikawa N."/>
        </authorList>
    </citation>
    <scope>NUCLEOTIDE SEQUENCE [LARGE SCALE GENOMIC DNA]</scope>
    <source>
        <strain evidence="1 2">NBRC 106333</strain>
    </source>
</reference>
<accession>A0A511N279</accession>
<dbReference type="InterPro" id="IPR010982">
    <property type="entry name" value="Lambda_DNA-bd_dom_sf"/>
</dbReference>
<dbReference type="AlphaFoldDB" id="A0A511N279"/>